<protein>
    <submittedName>
        <fullName evidence="3">FMN-binding protein</fullName>
    </submittedName>
</protein>
<organism evidence="3 4">
    <name type="scientific">Soehngenia longivitae</name>
    <dbReference type="NCBI Taxonomy" id="2562294"/>
    <lineage>
        <taxon>Bacteria</taxon>
        <taxon>Bacillati</taxon>
        <taxon>Bacillota</taxon>
        <taxon>Tissierellia</taxon>
        <taxon>Tissierellales</taxon>
        <taxon>Tissierellaceae</taxon>
        <taxon>Soehngenia</taxon>
    </lineage>
</organism>
<gene>
    <name evidence="3" type="ORF">E4100_07590</name>
</gene>
<keyword evidence="4" id="KW-1185">Reference proteome</keyword>
<dbReference type="OrthoDB" id="9806398at2"/>
<evidence type="ECO:0000313" key="3">
    <source>
        <dbReference type="EMBL" id="TFZ39671.1"/>
    </source>
</evidence>
<dbReference type="Gene3D" id="3.90.1010.20">
    <property type="match status" value="2"/>
</dbReference>
<evidence type="ECO:0000313" key="4">
    <source>
        <dbReference type="Proteomes" id="UP000298381"/>
    </source>
</evidence>
<dbReference type="Pfam" id="PF04205">
    <property type="entry name" value="FMN_bind"/>
    <property type="match status" value="1"/>
</dbReference>
<dbReference type="Proteomes" id="UP000298381">
    <property type="component" value="Unassembled WGS sequence"/>
</dbReference>
<dbReference type="RefSeq" id="WP_135271439.1">
    <property type="nucleotide sequence ID" value="NZ_SRIB01000010.1"/>
</dbReference>
<dbReference type="SMART" id="SM00900">
    <property type="entry name" value="FMN_bind"/>
    <property type="match status" value="1"/>
</dbReference>
<feature type="signal peptide" evidence="1">
    <location>
        <begin position="1"/>
        <end position="20"/>
    </location>
</feature>
<evidence type="ECO:0000256" key="1">
    <source>
        <dbReference type="SAM" id="SignalP"/>
    </source>
</evidence>
<sequence length="116" mass="12200">MKKYMIILMSVLVLSLVLVGCSSDTSEETAYVDGTYEGQGEGMHPLKVSVEVKDGKIASVTVTEQQETEGVADPALEQIPAAIVENNSTDVDIVSGATLTSNGIIEAVNNALEQAK</sequence>
<feature type="domain" description="FMN-binding" evidence="2">
    <location>
        <begin position="42"/>
        <end position="115"/>
    </location>
</feature>
<dbReference type="GO" id="GO:0010181">
    <property type="term" value="F:FMN binding"/>
    <property type="evidence" value="ECO:0007669"/>
    <property type="project" value="InterPro"/>
</dbReference>
<reference evidence="3 4" key="1">
    <citation type="submission" date="2019-03" db="EMBL/GenBank/DDBJ databases">
        <title>Draft genome sequence data and analysis of a Fermenting Bacterium, Soehngenia longevitae strain 1933PT, isolated from petroleum reservoir in Azerbaijan.</title>
        <authorList>
            <person name="Grouzdev D.S."/>
            <person name="Bidzhieva S.K."/>
            <person name="Sokolova D.S."/>
            <person name="Tourova T.P."/>
            <person name="Poltaraus A.B."/>
            <person name="Nazina T.N."/>
        </authorList>
    </citation>
    <scope>NUCLEOTIDE SEQUENCE [LARGE SCALE GENOMIC DNA]</scope>
    <source>
        <strain evidence="3 4">1933P</strain>
    </source>
</reference>
<dbReference type="AlphaFoldDB" id="A0A4Z0D1P2"/>
<dbReference type="EMBL" id="SRIB01000010">
    <property type="protein sequence ID" value="TFZ39671.1"/>
    <property type="molecule type" value="Genomic_DNA"/>
</dbReference>
<dbReference type="PROSITE" id="PS51257">
    <property type="entry name" value="PROKAR_LIPOPROTEIN"/>
    <property type="match status" value="1"/>
</dbReference>
<name>A0A4Z0D1P2_9FIRM</name>
<comment type="caution">
    <text evidence="3">The sequence shown here is derived from an EMBL/GenBank/DDBJ whole genome shotgun (WGS) entry which is preliminary data.</text>
</comment>
<evidence type="ECO:0000259" key="2">
    <source>
        <dbReference type="SMART" id="SM00900"/>
    </source>
</evidence>
<dbReference type="GO" id="GO:0016020">
    <property type="term" value="C:membrane"/>
    <property type="evidence" value="ECO:0007669"/>
    <property type="project" value="InterPro"/>
</dbReference>
<accession>A0A4Z0D1P2</accession>
<keyword evidence="1" id="KW-0732">Signal</keyword>
<dbReference type="InterPro" id="IPR007329">
    <property type="entry name" value="FMN-bd"/>
</dbReference>
<feature type="chain" id="PRO_5039464682" evidence="1">
    <location>
        <begin position="21"/>
        <end position="116"/>
    </location>
</feature>
<proteinExistence type="predicted"/>